<dbReference type="InterPro" id="IPR011527">
    <property type="entry name" value="ABC1_TM_dom"/>
</dbReference>
<dbReference type="Gene3D" id="1.20.1560.10">
    <property type="entry name" value="ABC transporter type 1, transmembrane domain"/>
    <property type="match status" value="1"/>
</dbReference>
<dbReference type="RefSeq" id="WP_027890205.1">
    <property type="nucleotide sequence ID" value="NZ_LT906446.1"/>
</dbReference>
<dbReference type="GO" id="GO:0042883">
    <property type="term" value="P:cysteine transport"/>
    <property type="evidence" value="ECO:0007669"/>
    <property type="project" value="InterPro"/>
</dbReference>
<keyword evidence="14" id="KW-1185">Reference proteome</keyword>
<evidence type="ECO:0000256" key="8">
    <source>
        <dbReference type="ARBA" id="ARBA00022989"/>
    </source>
</evidence>
<dbReference type="SUPFAM" id="SSF52540">
    <property type="entry name" value="P-loop containing nucleoside triphosphate hydrolases"/>
    <property type="match status" value="1"/>
</dbReference>
<dbReference type="GO" id="GO:0008234">
    <property type="term" value="F:cysteine-type peptidase activity"/>
    <property type="evidence" value="ECO:0007669"/>
    <property type="project" value="UniProtKB-KW"/>
</dbReference>
<evidence type="ECO:0000256" key="7">
    <source>
        <dbReference type="ARBA" id="ARBA00022840"/>
    </source>
</evidence>
<dbReference type="AlphaFoldDB" id="A0A239TYJ4"/>
<sequence length="574" mass="65066">MLDKNILKDIFPYKKSLIFIILSNIIQATMIVSISYIIAYLADKLLFDELNHSAATPFLALLFFFFVVKAVLNYINRLKLEEISLNLQSKLRYKLLQALALDFKSIQRKPKGQWLAIITKGVDKLDVYLTSFIPQFGLLITIPLVLVIFTFINDWISGLIFLFTAPLIPFFMILIGKIADKENKKQWQVFQKLAVYMADLLPGLLVVKAYNQTQRQLKQVEKNGEKFSEATLKVLKIAFISAFMLEFIATISIAIIAVNIGLRLLYGQVSFLPAFFCLLVAPQFYQPFRQFGSAFHEAMNGIVASSEIYKLIQAAPNNKQKNIVLEMEKAPQIIFENVDFSYKNDENVLKNLNFTIKAGSQVVLTGANGAGKSTIFKLLLKLLDVKSGKILIDGKNLYDIDEQSWLNNIGWVAQEPYVFKSSLRENITLGRACSKTQLERVTQLVNLTEFIKKQEHGYDSIVGGAINLSSGQKRRLGLARALLCNPKVLLLDEPMENLDSKNEELIKSVLEKLKGKVTVIIIAHRRQTIEAADKIIILDKGTIKEYGSAEELKKTNSYYHQLLNRLEGNLLYDK</sequence>
<dbReference type="GeneID" id="78507669"/>
<feature type="transmembrane region" description="Helical" evidence="10">
    <location>
        <begin position="54"/>
        <end position="75"/>
    </location>
</feature>
<dbReference type="InterPro" id="IPR003593">
    <property type="entry name" value="AAA+_ATPase"/>
</dbReference>
<evidence type="ECO:0000256" key="10">
    <source>
        <dbReference type="SAM" id="Phobius"/>
    </source>
</evidence>
<dbReference type="PROSITE" id="PS50893">
    <property type="entry name" value="ABC_TRANSPORTER_2"/>
    <property type="match status" value="1"/>
</dbReference>
<keyword evidence="8 10" id="KW-1133">Transmembrane helix</keyword>
<dbReference type="GO" id="GO:0005524">
    <property type="term" value="F:ATP binding"/>
    <property type="evidence" value="ECO:0007669"/>
    <property type="project" value="UniProtKB-KW"/>
</dbReference>
<dbReference type="EMBL" id="LT906446">
    <property type="protein sequence ID" value="SNV02800.1"/>
    <property type="molecule type" value="Genomic_DNA"/>
</dbReference>
<feature type="transmembrane region" description="Helical" evidence="10">
    <location>
        <begin position="17"/>
        <end position="42"/>
    </location>
</feature>
<proteinExistence type="predicted"/>
<keyword evidence="6" id="KW-0645">Protease</keyword>
<evidence type="ECO:0000256" key="9">
    <source>
        <dbReference type="ARBA" id="ARBA00023136"/>
    </source>
</evidence>
<evidence type="ECO:0000256" key="3">
    <source>
        <dbReference type="ARBA" id="ARBA00022475"/>
    </source>
</evidence>
<dbReference type="InterPro" id="IPR039421">
    <property type="entry name" value="Type_1_exporter"/>
</dbReference>
<dbReference type="eggNOG" id="COG4988">
    <property type="taxonomic scope" value="Bacteria"/>
</dbReference>
<dbReference type="InterPro" id="IPR014216">
    <property type="entry name" value="ABC_transptr_CydD"/>
</dbReference>
<evidence type="ECO:0000256" key="6">
    <source>
        <dbReference type="ARBA" id="ARBA00022807"/>
    </source>
</evidence>
<gene>
    <name evidence="13" type="primary">cydD</name>
    <name evidence="13" type="ORF">SAMEA4364220_01676</name>
</gene>
<dbReference type="Pfam" id="PF00005">
    <property type="entry name" value="ABC_tran"/>
    <property type="match status" value="1"/>
</dbReference>
<feature type="transmembrane region" description="Helical" evidence="10">
    <location>
        <begin position="127"/>
        <end position="149"/>
    </location>
</feature>
<feature type="transmembrane region" description="Helical" evidence="10">
    <location>
        <begin position="237"/>
        <end position="258"/>
    </location>
</feature>
<dbReference type="PROSITE" id="PS00211">
    <property type="entry name" value="ABC_TRANSPORTER_1"/>
    <property type="match status" value="1"/>
</dbReference>
<evidence type="ECO:0000256" key="4">
    <source>
        <dbReference type="ARBA" id="ARBA00022692"/>
    </source>
</evidence>
<dbReference type="InterPro" id="IPR003439">
    <property type="entry name" value="ABC_transporter-like_ATP-bd"/>
</dbReference>
<dbReference type="InterPro" id="IPR017871">
    <property type="entry name" value="ABC_transporter-like_CS"/>
</dbReference>
<keyword evidence="6" id="KW-0378">Hydrolase</keyword>
<keyword evidence="7 13" id="KW-0067">ATP-binding</keyword>
<feature type="domain" description="ABC transmembrane type-1" evidence="12">
    <location>
        <begin position="16"/>
        <end position="300"/>
    </location>
</feature>
<feature type="transmembrane region" description="Helical" evidence="10">
    <location>
        <begin position="155"/>
        <end position="175"/>
    </location>
</feature>
<feature type="transmembrane region" description="Helical" evidence="10">
    <location>
        <begin position="264"/>
        <end position="285"/>
    </location>
</feature>
<evidence type="ECO:0000259" key="11">
    <source>
        <dbReference type="PROSITE" id="PS50893"/>
    </source>
</evidence>
<reference evidence="13 14" key="1">
    <citation type="submission" date="2017-06" db="EMBL/GenBank/DDBJ databases">
        <authorList>
            <consortium name="Pathogen Informatics"/>
        </authorList>
    </citation>
    <scope>NUCLEOTIDE SEQUENCE [LARGE SCALE GENOMIC DNA]</scope>
    <source>
        <strain evidence="13 14">NCTC10570</strain>
    </source>
</reference>
<protein>
    <submittedName>
        <fullName evidence="13">ATP-binding/permease protein CydD</fullName>
    </submittedName>
</protein>
<dbReference type="Proteomes" id="UP000215383">
    <property type="component" value="Chromosome 1"/>
</dbReference>
<dbReference type="CDD" id="cd18584">
    <property type="entry name" value="ABC_6TM_AarD_CydD"/>
    <property type="match status" value="1"/>
</dbReference>
<keyword evidence="2" id="KW-0813">Transport</keyword>
<evidence type="ECO:0000313" key="13">
    <source>
        <dbReference type="EMBL" id="SNV02800.1"/>
    </source>
</evidence>
<dbReference type="FunFam" id="3.40.50.300:FF:000299">
    <property type="entry name" value="ABC transporter ATP-binding protein/permease"/>
    <property type="match status" value="1"/>
</dbReference>
<evidence type="ECO:0000256" key="1">
    <source>
        <dbReference type="ARBA" id="ARBA00004651"/>
    </source>
</evidence>
<dbReference type="PANTHER" id="PTHR24221">
    <property type="entry name" value="ATP-BINDING CASSETTE SUB-FAMILY B"/>
    <property type="match status" value="1"/>
</dbReference>
<dbReference type="SUPFAM" id="SSF90123">
    <property type="entry name" value="ABC transporter transmembrane region"/>
    <property type="match status" value="1"/>
</dbReference>
<organism evidence="13 14">
    <name type="scientific">Megamonas hypermegale</name>
    <dbReference type="NCBI Taxonomy" id="158847"/>
    <lineage>
        <taxon>Bacteria</taxon>
        <taxon>Bacillati</taxon>
        <taxon>Bacillota</taxon>
        <taxon>Negativicutes</taxon>
        <taxon>Selenomonadales</taxon>
        <taxon>Selenomonadaceae</taxon>
        <taxon>Megamonas</taxon>
    </lineage>
</organism>
<dbReference type="InterPro" id="IPR036640">
    <property type="entry name" value="ABC1_TM_sf"/>
</dbReference>
<dbReference type="PROSITE" id="PS50929">
    <property type="entry name" value="ABC_TM1F"/>
    <property type="match status" value="1"/>
</dbReference>
<keyword evidence="4 10" id="KW-0812">Transmembrane</keyword>
<dbReference type="PANTHER" id="PTHR24221:SF590">
    <property type="entry name" value="COMPONENT LINKED WITH THE ASSEMBLY OF CYTOCHROME' TRANSPORT TRANSMEMBRANE ATP-BINDING PROTEIN ABC TRANSPORTER CYDD-RELATED"/>
    <property type="match status" value="1"/>
</dbReference>
<evidence type="ECO:0000259" key="12">
    <source>
        <dbReference type="PROSITE" id="PS50929"/>
    </source>
</evidence>
<dbReference type="GO" id="GO:0140359">
    <property type="term" value="F:ABC-type transporter activity"/>
    <property type="evidence" value="ECO:0007669"/>
    <property type="project" value="InterPro"/>
</dbReference>
<dbReference type="Pfam" id="PF00664">
    <property type="entry name" value="ABC_membrane"/>
    <property type="match status" value="1"/>
</dbReference>
<dbReference type="Gene3D" id="3.40.50.300">
    <property type="entry name" value="P-loop containing nucleotide triphosphate hydrolases"/>
    <property type="match status" value="1"/>
</dbReference>
<dbReference type="NCBIfam" id="TIGR02857">
    <property type="entry name" value="CydD"/>
    <property type="match status" value="1"/>
</dbReference>
<accession>A0A239TYJ4</accession>
<evidence type="ECO:0000256" key="5">
    <source>
        <dbReference type="ARBA" id="ARBA00022741"/>
    </source>
</evidence>
<keyword evidence="3" id="KW-1003">Cell membrane</keyword>
<name>A0A239TYJ4_9FIRM</name>
<keyword evidence="9 10" id="KW-0472">Membrane</keyword>
<dbReference type="GO" id="GO:0005886">
    <property type="term" value="C:plasma membrane"/>
    <property type="evidence" value="ECO:0007669"/>
    <property type="project" value="UniProtKB-SubCell"/>
</dbReference>
<dbReference type="SMART" id="SM00382">
    <property type="entry name" value="AAA"/>
    <property type="match status" value="1"/>
</dbReference>
<dbReference type="GO" id="GO:0016887">
    <property type="term" value="F:ATP hydrolysis activity"/>
    <property type="evidence" value="ECO:0007669"/>
    <property type="project" value="InterPro"/>
</dbReference>
<evidence type="ECO:0000256" key="2">
    <source>
        <dbReference type="ARBA" id="ARBA00022448"/>
    </source>
</evidence>
<feature type="domain" description="ABC transporter" evidence="11">
    <location>
        <begin position="333"/>
        <end position="565"/>
    </location>
</feature>
<keyword evidence="5" id="KW-0547">Nucleotide-binding</keyword>
<evidence type="ECO:0000313" key="14">
    <source>
        <dbReference type="Proteomes" id="UP000215383"/>
    </source>
</evidence>
<keyword evidence="6" id="KW-0788">Thiol protease</keyword>
<comment type="subcellular location">
    <subcellularLocation>
        <location evidence="1">Cell membrane</location>
        <topology evidence="1">Multi-pass membrane protein</topology>
    </subcellularLocation>
</comment>
<dbReference type="InterPro" id="IPR027417">
    <property type="entry name" value="P-loop_NTPase"/>
</dbReference>